<feature type="transmembrane region" description="Helical" evidence="2">
    <location>
        <begin position="132"/>
        <end position="156"/>
    </location>
</feature>
<feature type="transmembrane region" description="Helical" evidence="2">
    <location>
        <begin position="568"/>
        <end position="593"/>
    </location>
</feature>
<protein>
    <submittedName>
        <fullName evidence="3">Uncharacterized protein</fullName>
    </submittedName>
</protein>
<feature type="region of interest" description="Disordered" evidence="1">
    <location>
        <begin position="402"/>
        <end position="461"/>
    </location>
</feature>
<evidence type="ECO:0000313" key="4">
    <source>
        <dbReference type="Proteomes" id="UP001165080"/>
    </source>
</evidence>
<dbReference type="EMBL" id="BRXU01000020">
    <property type="protein sequence ID" value="GLC57985.1"/>
    <property type="molecule type" value="Genomic_DNA"/>
</dbReference>
<dbReference type="Proteomes" id="UP001165080">
    <property type="component" value="Unassembled WGS sequence"/>
</dbReference>
<dbReference type="AlphaFoldDB" id="A0A9W6BU28"/>
<accession>A0A9W6BU28</accession>
<feature type="compositionally biased region" description="Basic and acidic residues" evidence="1">
    <location>
        <begin position="413"/>
        <end position="430"/>
    </location>
</feature>
<keyword evidence="4" id="KW-1185">Reference proteome</keyword>
<feature type="region of interest" description="Disordered" evidence="1">
    <location>
        <begin position="1"/>
        <end position="21"/>
    </location>
</feature>
<organism evidence="3 4">
    <name type="scientific">Pleodorina starrii</name>
    <dbReference type="NCBI Taxonomy" id="330485"/>
    <lineage>
        <taxon>Eukaryota</taxon>
        <taxon>Viridiplantae</taxon>
        <taxon>Chlorophyta</taxon>
        <taxon>core chlorophytes</taxon>
        <taxon>Chlorophyceae</taxon>
        <taxon>CS clade</taxon>
        <taxon>Chlamydomonadales</taxon>
        <taxon>Volvocaceae</taxon>
        <taxon>Pleodorina</taxon>
    </lineage>
</organism>
<name>A0A9W6BU28_9CHLO</name>
<feature type="transmembrane region" description="Helical" evidence="2">
    <location>
        <begin position="235"/>
        <end position="255"/>
    </location>
</feature>
<proteinExistence type="predicted"/>
<comment type="caution">
    <text evidence="3">The sequence shown here is derived from an EMBL/GenBank/DDBJ whole genome shotgun (WGS) entry which is preliminary data.</text>
</comment>
<evidence type="ECO:0000313" key="3">
    <source>
        <dbReference type="EMBL" id="GLC57985.1"/>
    </source>
</evidence>
<keyword evidence="2" id="KW-0472">Membrane</keyword>
<keyword evidence="2" id="KW-1133">Transmembrane helix</keyword>
<reference evidence="3 4" key="1">
    <citation type="journal article" date="2023" name="Commun. Biol.">
        <title>Reorganization of the ancestral sex-determining regions during the evolution of trioecy in Pleodorina starrii.</title>
        <authorList>
            <person name="Takahashi K."/>
            <person name="Suzuki S."/>
            <person name="Kawai-Toyooka H."/>
            <person name="Yamamoto K."/>
            <person name="Hamaji T."/>
            <person name="Ootsuki R."/>
            <person name="Yamaguchi H."/>
            <person name="Kawachi M."/>
            <person name="Higashiyama T."/>
            <person name="Nozaki H."/>
        </authorList>
    </citation>
    <scope>NUCLEOTIDE SEQUENCE [LARGE SCALE GENOMIC DNA]</scope>
    <source>
        <strain evidence="3 4">NIES-4479</strain>
    </source>
</reference>
<feature type="transmembrane region" description="Helical" evidence="2">
    <location>
        <begin position="542"/>
        <end position="562"/>
    </location>
</feature>
<feature type="compositionally biased region" description="Low complexity" evidence="1">
    <location>
        <begin position="502"/>
        <end position="511"/>
    </location>
</feature>
<keyword evidence="2" id="KW-0812">Transmembrane</keyword>
<sequence length="674" mass="75001">MGGNDPARDVEQRQPAAHDVEAAEVAAISKDDSKVAKPKPEGAFKRFISGPYFDVIPPQYERVAHATPELAAAAAAAAKNRDGKAAVEEPPTDYMGRLKDIVMNPVDVDDIYGLTRDELVPLPFDVPKWHAYLVDILSGVYLVAQATIVMFIAIYVSECVCGVENQERAWKSGRTYTRSWLPLIKALIIIYPLITLIILVSFTVDYAIRKFMYFRLLSMRILVDWKNNEPWRTVFFYYFVGTWAIMNAWAIYGVAKYYNKDGNKSMMQGVDPVSFGTFVVVNLQTIQLLLYYFKLLSTESRLVSLNQIFERAPVEAQRLLEFTYVIEEEDLIDETYMFALNMQRVFFRRLLNIMTCCLAAKDWHEAEKNVRFDIERLKRRAPNYREVERNVRELRHELQESGYVSPAKAARTKTPEKGAAKSPGGEKEVTPTKQQQQQRPEGERDGVVETEAEVRSPEQMRLEVGGDTGVAAAAAVSAAVAAAAAAAEQEEERGGGGGGSSGKAKGSLSGAPSLGPEPRPTFPPETLSLCGFRPLRWAYSHCYASLHSLHVAVMVSFPSWPFRPDTPYFRMLTLIQLVGIFGVGAIVVLGWVFSTSNTNCNKATKTCNTCLSVQERYFSSDEPLCTSFETAIANIVSSANGTWLNNGVLQQRYCNWACYGNFTPSPASGCPALS</sequence>
<feature type="compositionally biased region" description="Basic and acidic residues" evidence="1">
    <location>
        <begin position="440"/>
        <end position="461"/>
    </location>
</feature>
<evidence type="ECO:0000256" key="2">
    <source>
        <dbReference type="SAM" id="Phobius"/>
    </source>
</evidence>
<feature type="transmembrane region" description="Helical" evidence="2">
    <location>
        <begin position="275"/>
        <end position="293"/>
    </location>
</feature>
<feature type="transmembrane region" description="Helical" evidence="2">
    <location>
        <begin position="186"/>
        <end position="208"/>
    </location>
</feature>
<feature type="region of interest" description="Disordered" evidence="1">
    <location>
        <begin position="487"/>
        <end position="522"/>
    </location>
</feature>
<gene>
    <name evidence="3" type="primary">PLEST010347</name>
    <name evidence="3" type="ORF">PLESTB_001301800</name>
</gene>
<evidence type="ECO:0000256" key="1">
    <source>
        <dbReference type="SAM" id="MobiDB-lite"/>
    </source>
</evidence>